<evidence type="ECO:0000313" key="7">
    <source>
        <dbReference type="EMBL" id="MEP1062402.1"/>
    </source>
</evidence>
<dbReference type="InterPro" id="IPR001972">
    <property type="entry name" value="Stomatin_HflK_fam"/>
</dbReference>
<feature type="domain" description="Band 7" evidence="6">
    <location>
        <begin position="18"/>
        <end position="175"/>
    </location>
</feature>
<dbReference type="Pfam" id="PF01145">
    <property type="entry name" value="Band_7"/>
    <property type="match status" value="1"/>
</dbReference>
<dbReference type="SMART" id="SM00244">
    <property type="entry name" value="PHB"/>
    <property type="match status" value="1"/>
</dbReference>
<comment type="caution">
    <text evidence="7">The sequence shown here is derived from an EMBL/GenBank/DDBJ whole genome shotgun (WGS) entry which is preliminary data.</text>
</comment>
<sequence length="266" mass="29424">MESLIAALTLVVVGYIAGSVKIINEGNEGIVERLGQYRRSLKPGLNFVIPVFDTVLVETTREQVLDTDPQQAITRDNVPLTVDAVMYWKILDVQKAYYGVEDLESALTNLVVTALRGEIGQMDLRETVSGRNKINQALLHQLDEATESWGVKIMRVEVQEIAPSKTMLESLELERAAESKRKAAMSETESMVESIQRISRALQGQPNSQAVLQYLVAQKYVEANLKLSESDNSKIIFMDPKALTETIGELISTDQAELGNGNGNNL</sequence>
<organism evidence="7 8">
    <name type="scientific">Stenomitos frigidus AS-A4</name>
    <dbReference type="NCBI Taxonomy" id="2933935"/>
    <lineage>
        <taxon>Bacteria</taxon>
        <taxon>Bacillati</taxon>
        <taxon>Cyanobacteriota</taxon>
        <taxon>Cyanophyceae</taxon>
        <taxon>Leptolyngbyales</taxon>
        <taxon>Leptolyngbyaceae</taxon>
        <taxon>Stenomitos</taxon>
    </lineage>
</organism>
<keyword evidence="8" id="KW-1185">Reference proteome</keyword>
<gene>
    <name evidence="7" type="ORF">NDI38_28940</name>
</gene>
<evidence type="ECO:0000256" key="1">
    <source>
        <dbReference type="ARBA" id="ARBA00004167"/>
    </source>
</evidence>
<dbReference type="RefSeq" id="WP_190447154.1">
    <property type="nucleotide sequence ID" value="NZ_JAMPLM010000064.1"/>
</dbReference>
<evidence type="ECO:0000259" key="6">
    <source>
        <dbReference type="SMART" id="SM00244"/>
    </source>
</evidence>
<comment type="subcellular location">
    <subcellularLocation>
        <location evidence="1">Membrane</location>
        <topology evidence="1">Single-pass membrane protein</topology>
    </subcellularLocation>
</comment>
<dbReference type="CDD" id="cd08829">
    <property type="entry name" value="SPFH_paraslipin"/>
    <property type="match status" value="1"/>
</dbReference>
<dbReference type="SUPFAM" id="SSF117892">
    <property type="entry name" value="Band 7/SPFH domain"/>
    <property type="match status" value="1"/>
</dbReference>
<evidence type="ECO:0000313" key="8">
    <source>
        <dbReference type="Proteomes" id="UP001476950"/>
    </source>
</evidence>
<dbReference type="PANTHER" id="PTHR43327:SF10">
    <property type="entry name" value="STOMATIN-LIKE PROTEIN 2, MITOCHONDRIAL"/>
    <property type="match status" value="1"/>
</dbReference>
<dbReference type="Gene3D" id="3.30.479.30">
    <property type="entry name" value="Band 7 domain"/>
    <property type="match status" value="1"/>
</dbReference>
<dbReference type="InterPro" id="IPR050710">
    <property type="entry name" value="Band7/mec-2_domain"/>
</dbReference>
<evidence type="ECO:0000256" key="2">
    <source>
        <dbReference type="ARBA" id="ARBA00008164"/>
    </source>
</evidence>
<dbReference type="PRINTS" id="PR00721">
    <property type="entry name" value="STOMATIN"/>
</dbReference>
<evidence type="ECO:0000256" key="4">
    <source>
        <dbReference type="ARBA" id="ARBA00022989"/>
    </source>
</evidence>
<reference evidence="7 8" key="1">
    <citation type="submission" date="2022-04" db="EMBL/GenBank/DDBJ databases">
        <title>Positive selection, recombination, and allopatry shape intraspecific diversity of widespread and dominant cyanobacteria.</title>
        <authorList>
            <person name="Wei J."/>
            <person name="Shu W."/>
            <person name="Hu C."/>
        </authorList>
    </citation>
    <scope>NUCLEOTIDE SEQUENCE [LARGE SCALE GENOMIC DNA]</scope>
    <source>
        <strain evidence="7 8">AS-A4</strain>
    </source>
</reference>
<name>A0ABV0KTD4_9CYAN</name>
<dbReference type="InterPro" id="IPR018080">
    <property type="entry name" value="Band_7/stomatin-like_CS"/>
</dbReference>
<keyword evidence="5" id="KW-0472">Membrane</keyword>
<keyword evidence="3" id="KW-0812">Transmembrane</keyword>
<dbReference type="InterPro" id="IPR001107">
    <property type="entry name" value="Band_7"/>
</dbReference>
<accession>A0ABV0KTD4</accession>
<evidence type="ECO:0000256" key="3">
    <source>
        <dbReference type="ARBA" id="ARBA00022692"/>
    </source>
</evidence>
<dbReference type="PROSITE" id="PS01270">
    <property type="entry name" value="BAND_7"/>
    <property type="match status" value="1"/>
</dbReference>
<evidence type="ECO:0000256" key="5">
    <source>
        <dbReference type="ARBA" id="ARBA00023136"/>
    </source>
</evidence>
<dbReference type="Proteomes" id="UP001476950">
    <property type="component" value="Unassembled WGS sequence"/>
</dbReference>
<comment type="similarity">
    <text evidence="2">Belongs to the band 7/mec-2 family.</text>
</comment>
<dbReference type="PANTHER" id="PTHR43327">
    <property type="entry name" value="STOMATIN-LIKE PROTEIN 2, MITOCHONDRIAL"/>
    <property type="match status" value="1"/>
</dbReference>
<dbReference type="EMBL" id="JAMPLM010000064">
    <property type="protein sequence ID" value="MEP1062402.1"/>
    <property type="molecule type" value="Genomic_DNA"/>
</dbReference>
<proteinExistence type="inferred from homology"/>
<keyword evidence="4" id="KW-1133">Transmembrane helix</keyword>
<dbReference type="InterPro" id="IPR036013">
    <property type="entry name" value="Band_7/SPFH_dom_sf"/>
</dbReference>
<protein>
    <submittedName>
        <fullName evidence="7">Paraslipin</fullName>
    </submittedName>
</protein>